<reference evidence="7 8" key="1">
    <citation type="submission" date="2022-10" db="EMBL/GenBank/DDBJ databases">
        <title>Luteolibacter arcticus strain CCTCC AB 2014275, whole genome shotgun sequencing project.</title>
        <authorList>
            <person name="Zhao G."/>
            <person name="Shen L."/>
        </authorList>
    </citation>
    <scope>NUCLEOTIDE SEQUENCE [LARGE SCALE GENOMIC DNA]</scope>
    <source>
        <strain evidence="7 8">CCTCC AB 2014275</strain>
    </source>
</reference>
<evidence type="ECO:0000256" key="4">
    <source>
        <dbReference type="ARBA" id="ARBA00023002"/>
    </source>
</evidence>
<dbReference type="Pfam" id="PF01593">
    <property type="entry name" value="Amino_oxidase"/>
    <property type="match status" value="1"/>
</dbReference>
<dbReference type="PROSITE" id="PS00982">
    <property type="entry name" value="PHYTOENE_DH"/>
    <property type="match status" value="1"/>
</dbReference>
<organism evidence="7 8">
    <name type="scientific">Luteolibacter arcticus</name>
    <dbReference type="NCBI Taxonomy" id="1581411"/>
    <lineage>
        <taxon>Bacteria</taxon>
        <taxon>Pseudomonadati</taxon>
        <taxon>Verrucomicrobiota</taxon>
        <taxon>Verrucomicrobiia</taxon>
        <taxon>Verrucomicrobiales</taxon>
        <taxon>Verrucomicrobiaceae</taxon>
        <taxon>Luteolibacter</taxon>
    </lineage>
</organism>
<evidence type="ECO:0000256" key="1">
    <source>
        <dbReference type="ARBA" id="ARBA00004829"/>
    </source>
</evidence>
<comment type="pathway">
    <text evidence="1 5">Carotenoid biosynthesis.</text>
</comment>
<evidence type="ECO:0000259" key="6">
    <source>
        <dbReference type="Pfam" id="PF01593"/>
    </source>
</evidence>
<keyword evidence="8" id="KW-1185">Reference proteome</keyword>
<proteinExistence type="inferred from homology"/>
<keyword evidence="4 5" id="KW-0560">Oxidoreductase</keyword>
<keyword evidence="3 5" id="KW-0125">Carotenoid biosynthesis</keyword>
<dbReference type="PANTHER" id="PTHR43734">
    <property type="entry name" value="PHYTOENE DESATURASE"/>
    <property type="match status" value="1"/>
</dbReference>
<dbReference type="PRINTS" id="PR00419">
    <property type="entry name" value="ADXRDTASE"/>
</dbReference>
<gene>
    <name evidence="7" type="primary">crtI</name>
    <name evidence="7" type="ORF">OKA05_12605</name>
</gene>
<dbReference type="GO" id="GO:0016491">
    <property type="term" value="F:oxidoreductase activity"/>
    <property type="evidence" value="ECO:0007669"/>
    <property type="project" value="UniProtKB-KW"/>
</dbReference>
<protein>
    <submittedName>
        <fullName evidence="7">Phytoene desaturase family protein</fullName>
        <ecNumber evidence="7">1.-.-.-</ecNumber>
    </submittedName>
</protein>
<evidence type="ECO:0000256" key="2">
    <source>
        <dbReference type="ARBA" id="ARBA00006046"/>
    </source>
</evidence>
<dbReference type="Gene3D" id="3.50.50.60">
    <property type="entry name" value="FAD/NAD(P)-binding domain"/>
    <property type="match status" value="2"/>
</dbReference>
<feature type="domain" description="Amine oxidase" evidence="6">
    <location>
        <begin position="15"/>
        <end position="485"/>
    </location>
</feature>
<name>A0ABT3GIR3_9BACT</name>
<dbReference type="NCBIfam" id="TIGR02734">
    <property type="entry name" value="crtI_fam"/>
    <property type="match status" value="1"/>
</dbReference>
<comment type="caution">
    <text evidence="7">The sequence shown here is derived from an EMBL/GenBank/DDBJ whole genome shotgun (WGS) entry which is preliminary data.</text>
</comment>
<evidence type="ECO:0000313" key="7">
    <source>
        <dbReference type="EMBL" id="MCW1923398.1"/>
    </source>
</evidence>
<evidence type="ECO:0000313" key="8">
    <source>
        <dbReference type="Proteomes" id="UP001320876"/>
    </source>
</evidence>
<evidence type="ECO:0000256" key="3">
    <source>
        <dbReference type="ARBA" id="ARBA00022746"/>
    </source>
</evidence>
<dbReference type="RefSeq" id="WP_264487503.1">
    <property type="nucleotide sequence ID" value="NZ_JAPDDT010000004.1"/>
</dbReference>
<comment type="similarity">
    <text evidence="2 5">Belongs to the carotenoid/retinoid oxidoreductase family.</text>
</comment>
<evidence type="ECO:0000256" key="5">
    <source>
        <dbReference type="RuleBase" id="RU362075"/>
    </source>
</evidence>
<dbReference type="InterPro" id="IPR008150">
    <property type="entry name" value="Phytoene_DH_bac_CS"/>
</dbReference>
<dbReference type="Proteomes" id="UP001320876">
    <property type="component" value="Unassembled WGS sequence"/>
</dbReference>
<dbReference type="InterPro" id="IPR014105">
    <property type="entry name" value="Carotenoid/retinoid_OxRdtase"/>
</dbReference>
<dbReference type="InterPro" id="IPR002937">
    <property type="entry name" value="Amino_oxidase"/>
</dbReference>
<dbReference type="EC" id="1.-.-.-" evidence="7"/>
<dbReference type="InterPro" id="IPR036188">
    <property type="entry name" value="FAD/NAD-bd_sf"/>
</dbReference>
<dbReference type="SUPFAM" id="SSF51905">
    <property type="entry name" value="FAD/NAD(P)-binding domain"/>
    <property type="match status" value="1"/>
</dbReference>
<sequence>MRTDKRVVIIGAGPGGLTAGMILARRGFDVTIVEKKDRVGGRNAELKAGDFSFDTGPTFLHQKFTLDEVFAEAGRKSEDYLDFLLLDPMARLSWGDTSLETTSDVEKMAQRIGQAFPGNAEGHRRFMADHQVKMRTIYPCLQRPYHQWRSYLSATLFKAFPYVATAASVVDVLDRYFTDDRLKLAFTFQAKYLGMSPWSCPALFSILSYTEYKYGIYHVKGGLCQISNAMAKVFEEHGGTLRLGNGVQEVLFEGSSVTGVILEDGEKIECDDAIMNADYAHAVTSLMGKRSRATKQLEKKKFSCSTFMLYLGLDTIFPEQPHHHILFADDYRRNVSEIQGERLASDDMSIYIRNSSINDPLVAPAGKSGIYVLVPTINTRHGFDWERHAPEFREKVLSRIEQRSELKDLRKHIVEERMITPVDWRDDLDIFMGATFNLAHTLDQMLYLRPHNRMSGYDNLYLVGGGTHPGSGLPTIYESGRISSNLLCDRRGVAYEKADFTSALL</sequence>
<dbReference type="PANTHER" id="PTHR43734:SF1">
    <property type="entry name" value="PHYTOENE DESATURASE"/>
    <property type="match status" value="1"/>
</dbReference>
<accession>A0ABT3GIR3</accession>
<dbReference type="EMBL" id="JAPDDT010000004">
    <property type="protein sequence ID" value="MCW1923398.1"/>
    <property type="molecule type" value="Genomic_DNA"/>
</dbReference>